<dbReference type="InterPro" id="IPR052321">
    <property type="entry name" value="PolyBind_ProtTraffic"/>
</dbReference>
<dbReference type="PANTHER" id="PTHR33589:SF3">
    <property type="entry name" value="ZYMOGEN GRANULE MEMBRANE PROTEIN 16-LIKE"/>
    <property type="match status" value="1"/>
</dbReference>
<dbReference type="PANTHER" id="PTHR33589">
    <property type="entry name" value="OS11G0524900 PROTEIN"/>
    <property type="match status" value="1"/>
</dbReference>
<evidence type="ECO:0000256" key="2">
    <source>
        <dbReference type="PROSITE-ProRule" id="PRU10141"/>
    </source>
</evidence>
<keyword evidence="2" id="KW-0067">ATP-binding</keyword>
<dbReference type="GO" id="GO:0030246">
    <property type="term" value="F:carbohydrate binding"/>
    <property type="evidence" value="ECO:0007669"/>
    <property type="project" value="UniProtKB-KW"/>
</dbReference>
<keyword evidence="2" id="KW-0547">Nucleotide-binding</keyword>
<dbReference type="InterPro" id="IPR001245">
    <property type="entry name" value="Ser-Thr/Tyr_kinase_cat_dom"/>
</dbReference>
<comment type="caution">
    <text evidence="7">The sequence shown here is derived from an EMBL/GenBank/DDBJ whole genome shotgun (WGS) entry which is preliminary data.</text>
</comment>
<dbReference type="Gene3D" id="1.10.510.10">
    <property type="entry name" value="Transferase(Phosphotransferase) domain 1"/>
    <property type="match status" value="1"/>
</dbReference>
<sequence length="1442" mass="148661">MRLALGVLAILASCAVAQQNNTTASPVVISAAGDSLAVFLRPLPYDGAVAACGAPGVLGGRGTLLPAALLPHTMASLTSEHPSLAADLLSSLTQAAAAGGSTQERWTLWLWDEDRPCVGARYVAGHDTALGGDTWVILDRPCAWQLPFFCIREETVMAAGLTSASAWYRTSLAGPSGSALQPSPYAAGPEGSGLALTSSGLVLGDPSPDMNLTLPYDDTDLFWARGPVVSGLFRAGPGKLLALRLLREADVASAWAQYRRQPLAASGAMGSIDAGFDEGPPYEMYNVGPYKDYVIAVQGCFRDWEVETLVLITRTGRRLQLGRGGCTHRFREDAPPGGYLAGVRGRFLDPGVVAPARELLGLRRTELAWIRQMKVVWAAPPGAGLPAFNVWRAARTVQAPEACPDPSFAGCFRSCPGGGYRGAVAVSTSVVKWVPGMPIDYAPPTVPGFAALCTTMANTIYTCPSNACCGVKREGLFSDLGYHTCNTTSDSCQSRCYGAFGACLVPERQLLQFVSSASADAVSSLDPAVPYTFVIKTDGPLSYADATSFCTKLGHLGLNWILPTPQDVLGWASSAATRHGAHEAITSTGYVWVSEDGVSSAPQRPTCLVAAYGLASGRDARVHQFSVSPCTATASVVCRASTSQTRASTAAGSQTAAAGVSWHPGPHTLSVSQALGSGPYAYGACKDTLGAFPLTSFGNGSLVPIPTQYDILYRISSIRISHAVQMSNTTDPVTALTAIGMTWEGEGDGGVTPPPPPMTAGEPSSGGWEELRLGGEVVVAVHGCHGGFLERLVLVTNKGRLLTPPYTAASLCSAPFSLTAPPGGYLVGLQASSGEYLESVRLIWGVPQAAPVVGSVNSPSLTAPPPVASPATPLTQTTRPPAAPGVDLLASGAALGAAPGSGSGSGDSGMVVAAAVGVAVGGVAALLAVAGAAVYLRRRRAKRRSVGEHSGPGQQGSGPAGGAQAGVSLDAAGGAASNGGKANKAARAEAELEAVTVCVAGNGSTDSHTTEALFLSTLAGTGSADADASLVVAPGVAPCHISDVERKLATYIRLQRASCEQYQDGKDVQVGSKDLAATLAQTEVELSRLQQHARVLCALGRGSFGVVYLCRWRGLLVAVKNLVVHDELLGAQGRQRQRAILEAAISKSMHHPNVVATYAADVLPLAPQAPATLVGAPPAACDVYKLFIIQEHCDVGSLRRCIDAGVVDSAAAGAAALLCALSLALDVACGMSHIHSQSIVHGDLSAGNVLLSSSAAQQEGKAAAAEGGVGAKEEALAAVRGVWRPPVVAKVADFGLSVHMGEEQTHASNRFQGTPLYTAPEVRLYGKLSKAADVWSYGVLLLELCHGLGIAHVRARAELPAAAPPLALGGNQSPLLGTPTAQRRDWTQPPPNTPPALTRLVGWCLTPDPSQRPSFAQVVDELAGMLGAEQASHRFAAYKDAA</sequence>
<feature type="binding site" evidence="2">
    <location>
        <position position="1120"/>
    </location>
    <ligand>
        <name>ATP</name>
        <dbReference type="ChEBI" id="CHEBI:30616"/>
    </ligand>
</feature>
<feature type="region of interest" description="Disordered" evidence="3">
    <location>
        <begin position="1370"/>
        <end position="1393"/>
    </location>
</feature>
<feature type="region of interest" description="Disordered" evidence="3">
    <location>
        <begin position="746"/>
        <end position="767"/>
    </location>
</feature>
<dbReference type="GO" id="GO:0004672">
    <property type="term" value="F:protein kinase activity"/>
    <property type="evidence" value="ECO:0007669"/>
    <property type="project" value="InterPro"/>
</dbReference>
<dbReference type="SUPFAM" id="SSF56112">
    <property type="entry name" value="Protein kinase-like (PK-like)"/>
    <property type="match status" value="1"/>
</dbReference>
<organism evidence="7 8">
    <name type="scientific">Edaphochlamys debaryana</name>
    <dbReference type="NCBI Taxonomy" id="47281"/>
    <lineage>
        <taxon>Eukaryota</taxon>
        <taxon>Viridiplantae</taxon>
        <taxon>Chlorophyta</taxon>
        <taxon>core chlorophytes</taxon>
        <taxon>Chlorophyceae</taxon>
        <taxon>CS clade</taxon>
        <taxon>Chlamydomonadales</taxon>
        <taxon>Chlamydomonadales incertae sedis</taxon>
        <taxon>Edaphochlamys</taxon>
    </lineage>
</organism>
<feature type="domain" description="Protein kinase" evidence="6">
    <location>
        <begin position="1093"/>
        <end position="1436"/>
    </location>
</feature>
<feature type="chain" id="PRO_5032812605" description="Protein kinase domain-containing protein" evidence="5">
    <location>
        <begin position="18"/>
        <end position="1442"/>
    </location>
</feature>
<keyword evidence="1" id="KW-0430">Lectin</keyword>
<evidence type="ECO:0000313" key="8">
    <source>
        <dbReference type="Proteomes" id="UP000612055"/>
    </source>
</evidence>
<keyword evidence="5" id="KW-0732">Signal</keyword>
<dbReference type="InterPro" id="IPR036404">
    <property type="entry name" value="Jacalin-like_lectin_dom_sf"/>
</dbReference>
<reference evidence="7" key="1">
    <citation type="journal article" date="2020" name="bioRxiv">
        <title>Comparative genomics of Chlamydomonas.</title>
        <authorList>
            <person name="Craig R.J."/>
            <person name="Hasan A.R."/>
            <person name="Ness R.W."/>
            <person name="Keightley P.D."/>
        </authorList>
    </citation>
    <scope>NUCLEOTIDE SEQUENCE</scope>
    <source>
        <strain evidence="7">CCAP 11/70</strain>
    </source>
</reference>
<feature type="region of interest" description="Disordered" evidence="3">
    <location>
        <begin position="857"/>
        <end position="886"/>
    </location>
</feature>
<keyword evidence="4" id="KW-1133">Transmembrane helix</keyword>
<dbReference type="GO" id="GO:0005524">
    <property type="term" value="F:ATP binding"/>
    <property type="evidence" value="ECO:0007669"/>
    <property type="project" value="UniProtKB-UniRule"/>
</dbReference>
<dbReference type="Proteomes" id="UP000612055">
    <property type="component" value="Unassembled WGS sequence"/>
</dbReference>
<feature type="signal peptide" evidence="5">
    <location>
        <begin position="1"/>
        <end position="17"/>
    </location>
</feature>
<dbReference type="EMBL" id="JAEHOE010000078">
    <property type="protein sequence ID" value="KAG2488898.1"/>
    <property type="molecule type" value="Genomic_DNA"/>
</dbReference>
<feature type="region of interest" description="Disordered" evidence="3">
    <location>
        <begin position="944"/>
        <end position="967"/>
    </location>
</feature>
<dbReference type="OrthoDB" id="548271at2759"/>
<accession>A0A835XRH4</accession>
<dbReference type="PROSITE" id="PS00109">
    <property type="entry name" value="PROTEIN_KINASE_TYR"/>
    <property type="match status" value="1"/>
</dbReference>
<keyword evidence="4" id="KW-0812">Transmembrane</keyword>
<evidence type="ECO:0000256" key="4">
    <source>
        <dbReference type="SAM" id="Phobius"/>
    </source>
</evidence>
<dbReference type="InterPro" id="IPR008266">
    <property type="entry name" value="Tyr_kinase_AS"/>
</dbReference>
<keyword evidence="8" id="KW-1185">Reference proteome</keyword>
<evidence type="ECO:0000256" key="3">
    <source>
        <dbReference type="SAM" id="MobiDB-lite"/>
    </source>
</evidence>
<dbReference type="Pfam" id="PF07714">
    <property type="entry name" value="PK_Tyr_Ser-Thr"/>
    <property type="match status" value="1"/>
</dbReference>
<proteinExistence type="predicted"/>
<evidence type="ECO:0000256" key="5">
    <source>
        <dbReference type="SAM" id="SignalP"/>
    </source>
</evidence>
<feature type="transmembrane region" description="Helical" evidence="4">
    <location>
        <begin position="910"/>
        <end position="936"/>
    </location>
</feature>
<feature type="compositionally biased region" description="Gly residues" evidence="3">
    <location>
        <begin position="953"/>
        <end position="964"/>
    </location>
</feature>
<evidence type="ECO:0000259" key="6">
    <source>
        <dbReference type="PROSITE" id="PS50011"/>
    </source>
</evidence>
<dbReference type="InterPro" id="IPR017441">
    <property type="entry name" value="Protein_kinase_ATP_BS"/>
</dbReference>
<protein>
    <recommendedName>
        <fullName evidence="6">Protein kinase domain-containing protein</fullName>
    </recommendedName>
</protein>
<feature type="compositionally biased region" description="Polar residues" evidence="3">
    <location>
        <begin position="1370"/>
        <end position="1381"/>
    </location>
</feature>
<dbReference type="InterPro" id="IPR011009">
    <property type="entry name" value="Kinase-like_dom_sf"/>
</dbReference>
<dbReference type="InterPro" id="IPR000719">
    <property type="entry name" value="Prot_kinase_dom"/>
</dbReference>
<gene>
    <name evidence="7" type="ORF">HYH03_012528</name>
</gene>
<dbReference type="PROSITE" id="PS50011">
    <property type="entry name" value="PROTEIN_KINASE_DOM"/>
    <property type="match status" value="1"/>
</dbReference>
<dbReference type="SUPFAM" id="SSF51101">
    <property type="entry name" value="Mannose-binding lectins"/>
    <property type="match status" value="1"/>
</dbReference>
<dbReference type="PROSITE" id="PS00107">
    <property type="entry name" value="PROTEIN_KINASE_ATP"/>
    <property type="match status" value="1"/>
</dbReference>
<dbReference type="Gene3D" id="3.30.200.20">
    <property type="entry name" value="Phosphorylase Kinase, domain 1"/>
    <property type="match status" value="1"/>
</dbReference>
<evidence type="ECO:0000256" key="1">
    <source>
        <dbReference type="ARBA" id="ARBA00022734"/>
    </source>
</evidence>
<dbReference type="Gene3D" id="2.100.10.30">
    <property type="entry name" value="Jacalin-like lectin domain"/>
    <property type="match status" value="1"/>
</dbReference>
<evidence type="ECO:0000313" key="7">
    <source>
        <dbReference type="EMBL" id="KAG2488898.1"/>
    </source>
</evidence>
<keyword evidence="4" id="KW-0472">Membrane</keyword>
<name>A0A835XRH4_9CHLO</name>